<organism evidence="1 2">
    <name type="scientific">Seiridium cardinale</name>
    <dbReference type="NCBI Taxonomy" id="138064"/>
    <lineage>
        <taxon>Eukaryota</taxon>
        <taxon>Fungi</taxon>
        <taxon>Dikarya</taxon>
        <taxon>Ascomycota</taxon>
        <taxon>Pezizomycotina</taxon>
        <taxon>Sordariomycetes</taxon>
        <taxon>Xylariomycetidae</taxon>
        <taxon>Amphisphaeriales</taxon>
        <taxon>Sporocadaceae</taxon>
        <taxon>Seiridium</taxon>
    </lineage>
</organism>
<evidence type="ECO:0000313" key="2">
    <source>
        <dbReference type="Proteomes" id="UP001465668"/>
    </source>
</evidence>
<accession>A0ABR2XMG8</accession>
<proteinExistence type="predicted"/>
<comment type="caution">
    <text evidence="1">The sequence shown here is derived from an EMBL/GenBank/DDBJ whole genome shotgun (WGS) entry which is preliminary data.</text>
</comment>
<evidence type="ECO:0000313" key="1">
    <source>
        <dbReference type="EMBL" id="KAK9775013.1"/>
    </source>
</evidence>
<name>A0ABR2XMG8_9PEZI</name>
<keyword evidence="2" id="KW-1185">Reference proteome</keyword>
<dbReference type="EMBL" id="JARVKM010000037">
    <property type="protein sequence ID" value="KAK9775013.1"/>
    <property type="molecule type" value="Genomic_DNA"/>
</dbReference>
<dbReference type="Proteomes" id="UP001465668">
    <property type="component" value="Unassembled WGS sequence"/>
</dbReference>
<reference evidence="1 2" key="1">
    <citation type="submission" date="2024-02" db="EMBL/GenBank/DDBJ databases">
        <title>First draft genome assembly of two strains of Seiridium cardinale.</title>
        <authorList>
            <person name="Emiliani G."/>
            <person name="Scali E."/>
        </authorList>
    </citation>
    <scope>NUCLEOTIDE SEQUENCE [LARGE SCALE GENOMIC DNA]</scope>
    <source>
        <strain evidence="1 2">BM-138-000479</strain>
    </source>
</reference>
<protein>
    <submittedName>
        <fullName evidence="1">Uncharacterized protein</fullName>
    </submittedName>
</protein>
<gene>
    <name evidence="1" type="ORF">SCAR479_08287</name>
</gene>
<sequence>MMLFNISTRAFTTWALACVTLMALKIGPAAQQILALRRSRHSYEREPLDWAQQTLGIQGPISKRRAERLYNHHFPERPVLKINNTAYAPEFSAILSLFLFDAQNFPFETPPYPTIEDTATST</sequence>